<dbReference type="AlphaFoldDB" id="A0A1Z5RH58"/>
<gene>
    <name evidence="1" type="ORF">SORBI_3005G006500</name>
</gene>
<sequence length="145" mass="16255">MPAAPFFYVCIFDSFSPRTNLHCLLTSPSNKFKCMATIEPHVEQVEHGCPLDFTWIHSLWWKLSARKASCCWLTTGFKSIGKRCDCFPSCSLSVITYILTESINGISLLGQQIRQKSERSPIQQEHACMLINRTPVAVASTAAEP</sequence>
<reference evidence="1 2" key="1">
    <citation type="journal article" date="2009" name="Nature">
        <title>The Sorghum bicolor genome and the diversification of grasses.</title>
        <authorList>
            <person name="Paterson A.H."/>
            <person name="Bowers J.E."/>
            <person name="Bruggmann R."/>
            <person name="Dubchak I."/>
            <person name="Grimwood J."/>
            <person name="Gundlach H."/>
            <person name="Haberer G."/>
            <person name="Hellsten U."/>
            <person name="Mitros T."/>
            <person name="Poliakov A."/>
            <person name="Schmutz J."/>
            <person name="Spannagl M."/>
            <person name="Tang H."/>
            <person name="Wang X."/>
            <person name="Wicker T."/>
            <person name="Bharti A.K."/>
            <person name="Chapman J."/>
            <person name="Feltus F.A."/>
            <person name="Gowik U."/>
            <person name="Grigoriev I.V."/>
            <person name="Lyons E."/>
            <person name="Maher C.A."/>
            <person name="Martis M."/>
            <person name="Narechania A."/>
            <person name="Otillar R.P."/>
            <person name="Penning B.W."/>
            <person name="Salamov A.A."/>
            <person name="Wang Y."/>
            <person name="Zhang L."/>
            <person name="Carpita N.C."/>
            <person name="Freeling M."/>
            <person name="Gingle A.R."/>
            <person name="Hash C.T."/>
            <person name="Keller B."/>
            <person name="Klein P."/>
            <person name="Kresovich S."/>
            <person name="McCann M.C."/>
            <person name="Ming R."/>
            <person name="Peterson D.G."/>
            <person name="Mehboob-ur-Rahman"/>
            <person name="Ware D."/>
            <person name="Westhoff P."/>
            <person name="Mayer K.F."/>
            <person name="Messing J."/>
            <person name="Rokhsar D.S."/>
        </authorList>
    </citation>
    <scope>NUCLEOTIDE SEQUENCE [LARGE SCALE GENOMIC DNA]</scope>
    <source>
        <strain evidence="2">cv. BTx623</strain>
    </source>
</reference>
<name>A0A1Z5RH58_SORBI</name>
<keyword evidence="2" id="KW-1185">Reference proteome</keyword>
<evidence type="ECO:0000313" key="2">
    <source>
        <dbReference type="Proteomes" id="UP000000768"/>
    </source>
</evidence>
<dbReference type="Proteomes" id="UP000000768">
    <property type="component" value="Chromosome 5"/>
</dbReference>
<reference evidence="2" key="2">
    <citation type="journal article" date="2018" name="Plant J.">
        <title>The Sorghum bicolor reference genome: improved assembly, gene annotations, a transcriptome atlas, and signatures of genome organization.</title>
        <authorList>
            <person name="McCormick R.F."/>
            <person name="Truong S.K."/>
            <person name="Sreedasyam A."/>
            <person name="Jenkins J."/>
            <person name="Shu S."/>
            <person name="Sims D."/>
            <person name="Kennedy M."/>
            <person name="Amirebrahimi M."/>
            <person name="Weers B.D."/>
            <person name="McKinley B."/>
            <person name="Mattison A."/>
            <person name="Morishige D.T."/>
            <person name="Grimwood J."/>
            <person name="Schmutz J."/>
            <person name="Mullet J.E."/>
        </authorList>
    </citation>
    <scope>NUCLEOTIDE SEQUENCE [LARGE SCALE GENOMIC DNA]</scope>
    <source>
        <strain evidence="2">cv. BTx623</strain>
    </source>
</reference>
<dbReference type="Gramene" id="OQU82696">
    <property type="protein sequence ID" value="OQU82696"/>
    <property type="gene ID" value="SORBI_3005G006500"/>
</dbReference>
<dbReference type="InParanoid" id="A0A1Z5RH58"/>
<dbReference type="EMBL" id="CM000764">
    <property type="protein sequence ID" value="OQU82696.1"/>
    <property type="molecule type" value="Genomic_DNA"/>
</dbReference>
<organism evidence="1 2">
    <name type="scientific">Sorghum bicolor</name>
    <name type="common">Sorghum</name>
    <name type="synonym">Sorghum vulgare</name>
    <dbReference type="NCBI Taxonomy" id="4558"/>
    <lineage>
        <taxon>Eukaryota</taxon>
        <taxon>Viridiplantae</taxon>
        <taxon>Streptophyta</taxon>
        <taxon>Embryophyta</taxon>
        <taxon>Tracheophyta</taxon>
        <taxon>Spermatophyta</taxon>
        <taxon>Magnoliopsida</taxon>
        <taxon>Liliopsida</taxon>
        <taxon>Poales</taxon>
        <taxon>Poaceae</taxon>
        <taxon>PACMAD clade</taxon>
        <taxon>Panicoideae</taxon>
        <taxon>Andropogonodae</taxon>
        <taxon>Andropogoneae</taxon>
        <taxon>Sorghinae</taxon>
        <taxon>Sorghum</taxon>
    </lineage>
</organism>
<accession>A0A1Z5RH58</accession>
<evidence type="ECO:0000313" key="1">
    <source>
        <dbReference type="EMBL" id="OQU82696.1"/>
    </source>
</evidence>
<proteinExistence type="predicted"/>
<protein>
    <submittedName>
        <fullName evidence="1">Uncharacterized protein</fullName>
    </submittedName>
</protein>